<dbReference type="SMART" id="SM00073">
    <property type="entry name" value="HPT"/>
    <property type="match status" value="1"/>
</dbReference>
<comment type="catalytic activity">
    <reaction evidence="1">
        <text>ATP + protein L-histidine = ADP + protein N-phospho-L-histidine.</text>
        <dbReference type="EC" id="2.7.13.3"/>
    </reaction>
</comment>
<dbReference type="EMBL" id="CBTJ020000040">
    <property type="protein sequence ID" value="CDI02558.1"/>
    <property type="molecule type" value="Genomic_DNA"/>
</dbReference>
<dbReference type="InterPro" id="IPR051315">
    <property type="entry name" value="Bact_Chemotaxis_CheA"/>
</dbReference>
<evidence type="ECO:0000256" key="4">
    <source>
        <dbReference type="ARBA" id="ARBA00022553"/>
    </source>
</evidence>
<evidence type="ECO:0000256" key="10">
    <source>
        <dbReference type="SAM" id="MobiDB-lite"/>
    </source>
</evidence>
<dbReference type="PANTHER" id="PTHR43395:SF1">
    <property type="entry name" value="CHEMOTAXIS PROTEIN CHEA"/>
    <property type="match status" value="1"/>
</dbReference>
<feature type="domain" description="Histidine kinase" evidence="11">
    <location>
        <begin position="296"/>
        <end position="501"/>
    </location>
</feature>
<dbReference type="Proteomes" id="UP000035760">
    <property type="component" value="Unassembled WGS sequence"/>
</dbReference>
<dbReference type="RefSeq" id="WP_048672880.1">
    <property type="nucleotide sequence ID" value="NZ_CBTJ020000040.1"/>
</dbReference>
<keyword evidence="4 9" id="KW-0597">Phosphoprotein</keyword>
<feature type="compositionally biased region" description="Low complexity" evidence="10">
    <location>
        <begin position="210"/>
        <end position="222"/>
    </location>
</feature>
<feature type="compositionally biased region" description="Pro residues" evidence="10">
    <location>
        <begin position="223"/>
        <end position="236"/>
    </location>
</feature>
<evidence type="ECO:0000256" key="6">
    <source>
        <dbReference type="ARBA" id="ARBA00022777"/>
    </source>
</evidence>
<evidence type="ECO:0000256" key="3">
    <source>
        <dbReference type="ARBA" id="ARBA00021495"/>
    </source>
</evidence>
<comment type="function">
    <text evidence="8">Involved in the transmission of sensory signals from the chemoreceptors to the flagellar motors. CheA is autophosphorylated; it can transfer its phosphate group to either CheB or CheY.</text>
</comment>
<dbReference type="InterPro" id="IPR003594">
    <property type="entry name" value="HATPase_dom"/>
</dbReference>
<dbReference type="PRINTS" id="PR00344">
    <property type="entry name" value="BCTRLSENSOR"/>
</dbReference>
<dbReference type="InterPro" id="IPR008207">
    <property type="entry name" value="Sig_transdc_His_kin_Hpt_dom"/>
</dbReference>
<feature type="modified residue" description="Phosphohistidine" evidence="9">
    <location>
        <position position="44"/>
    </location>
</feature>
<evidence type="ECO:0000256" key="5">
    <source>
        <dbReference type="ARBA" id="ARBA00022679"/>
    </source>
</evidence>
<dbReference type="GO" id="GO:0005737">
    <property type="term" value="C:cytoplasm"/>
    <property type="evidence" value="ECO:0007669"/>
    <property type="project" value="InterPro"/>
</dbReference>
<dbReference type="Gene3D" id="3.30.565.10">
    <property type="entry name" value="Histidine kinase-like ATPase, C-terminal domain"/>
    <property type="match status" value="1"/>
</dbReference>
<dbReference type="Pfam" id="PF02518">
    <property type="entry name" value="HATPase_c"/>
    <property type="match status" value="1"/>
</dbReference>
<dbReference type="Gene3D" id="1.10.287.560">
    <property type="entry name" value="Histidine kinase CheA-like, homodimeric domain"/>
    <property type="match status" value="1"/>
</dbReference>
<evidence type="ECO:0000256" key="7">
    <source>
        <dbReference type="ARBA" id="ARBA00023012"/>
    </source>
</evidence>
<feature type="domain" description="CheW-like" evidence="12">
    <location>
        <begin position="663"/>
        <end position="805"/>
    </location>
</feature>
<organism evidence="14 15">
    <name type="scientific">Candidatus Competibacter denitrificans Run_A_D11</name>
    <dbReference type="NCBI Taxonomy" id="1400863"/>
    <lineage>
        <taxon>Bacteria</taxon>
        <taxon>Pseudomonadati</taxon>
        <taxon>Pseudomonadota</taxon>
        <taxon>Gammaproteobacteria</taxon>
        <taxon>Candidatus Competibacteraceae</taxon>
        <taxon>Candidatus Competibacter</taxon>
    </lineage>
</organism>
<dbReference type="InterPro" id="IPR036097">
    <property type="entry name" value="HisK_dim/P_sf"/>
</dbReference>
<accession>W6MD89</accession>
<dbReference type="Gene3D" id="1.20.120.160">
    <property type="entry name" value="HPT domain"/>
    <property type="match status" value="1"/>
</dbReference>
<evidence type="ECO:0000259" key="11">
    <source>
        <dbReference type="PROSITE" id="PS50109"/>
    </source>
</evidence>
<feature type="domain" description="HPt" evidence="13">
    <location>
        <begin position="1"/>
        <end position="101"/>
    </location>
</feature>
<evidence type="ECO:0000259" key="13">
    <source>
        <dbReference type="PROSITE" id="PS50894"/>
    </source>
</evidence>
<feature type="domain" description="CheW-like" evidence="12">
    <location>
        <begin position="503"/>
        <end position="640"/>
    </location>
</feature>
<dbReference type="SUPFAM" id="SSF47384">
    <property type="entry name" value="Homodimeric domain of signal transducing histidine kinase"/>
    <property type="match status" value="1"/>
</dbReference>
<evidence type="ECO:0000313" key="14">
    <source>
        <dbReference type="EMBL" id="CDI02558.1"/>
    </source>
</evidence>
<dbReference type="SUPFAM" id="SSF50341">
    <property type="entry name" value="CheW-like"/>
    <property type="match status" value="2"/>
</dbReference>
<keyword evidence="7" id="KW-0902">Two-component regulatory system</keyword>
<gene>
    <name evidence="14" type="ORF">BN873_330035</name>
</gene>
<dbReference type="InterPro" id="IPR005467">
    <property type="entry name" value="His_kinase_dom"/>
</dbReference>
<dbReference type="Pfam" id="PF01627">
    <property type="entry name" value="Hpt"/>
    <property type="match status" value="1"/>
</dbReference>
<dbReference type="SMART" id="SM01231">
    <property type="entry name" value="H-kinase_dim"/>
    <property type="match status" value="1"/>
</dbReference>
<dbReference type="CDD" id="cd16916">
    <property type="entry name" value="HATPase_CheA-like"/>
    <property type="match status" value="1"/>
</dbReference>
<proteinExistence type="predicted"/>
<comment type="caution">
    <text evidence="14">The sequence shown here is derived from an EMBL/GenBank/DDBJ whole genome shotgun (WGS) entry which is preliminary data.</text>
</comment>
<dbReference type="SMART" id="SM00387">
    <property type="entry name" value="HATPase_c"/>
    <property type="match status" value="1"/>
</dbReference>
<dbReference type="FunFam" id="3.30.565.10:FF:000016">
    <property type="entry name" value="Chemotaxis protein CheA, putative"/>
    <property type="match status" value="1"/>
</dbReference>
<dbReference type="PANTHER" id="PTHR43395">
    <property type="entry name" value="SENSOR HISTIDINE KINASE CHEA"/>
    <property type="match status" value="1"/>
</dbReference>
<dbReference type="SMART" id="SM00260">
    <property type="entry name" value="CheW"/>
    <property type="match status" value="2"/>
</dbReference>
<dbReference type="Pfam" id="PF01584">
    <property type="entry name" value="CheW"/>
    <property type="match status" value="2"/>
</dbReference>
<evidence type="ECO:0000256" key="9">
    <source>
        <dbReference type="PROSITE-ProRule" id="PRU00110"/>
    </source>
</evidence>
<evidence type="ECO:0000313" key="15">
    <source>
        <dbReference type="Proteomes" id="UP000035760"/>
    </source>
</evidence>
<dbReference type="InterPro" id="IPR036890">
    <property type="entry name" value="HATPase_C_sf"/>
</dbReference>
<dbReference type="STRING" id="1400863.BN873_330035"/>
<reference evidence="14" key="2">
    <citation type="submission" date="2014-03" db="EMBL/GenBank/DDBJ databases">
        <title>Candidatus Competibacter-lineage genomes retrieved from metagenomes reveal functional metabolic diversity.</title>
        <authorList>
            <person name="McIlroy S.J."/>
            <person name="Albertsen M."/>
            <person name="Andresen E.K."/>
            <person name="Saunders A.M."/>
            <person name="Kristiansen R."/>
            <person name="Stokholm-Bjerregaard M."/>
            <person name="Nielsen K.L."/>
            <person name="Nielsen P.H."/>
        </authorList>
    </citation>
    <scope>NUCLEOTIDE SEQUENCE</scope>
    <source>
        <strain evidence="14">Run_A_D11</strain>
    </source>
</reference>
<dbReference type="Gene3D" id="2.40.50.180">
    <property type="entry name" value="CheA-289, Domain 4"/>
    <property type="match status" value="1"/>
</dbReference>
<evidence type="ECO:0000256" key="2">
    <source>
        <dbReference type="ARBA" id="ARBA00012438"/>
    </source>
</evidence>
<dbReference type="Gene3D" id="2.30.30.40">
    <property type="entry name" value="SH3 Domains"/>
    <property type="match status" value="1"/>
</dbReference>
<dbReference type="InterPro" id="IPR004358">
    <property type="entry name" value="Sig_transdc_His_kin-like_C"/>
</dbReference>
<feature type="region of interest" description="Disordered" evidence="10">
    <location>
        <begin position="204"/>
        <end position="248"/>
    </location>
</feature>
<dbReference type="InterPro" id="IPR036641">
    <property type="entry name" value="HPT_dom_sf"/>
</dbReference>
<protein>
    <recommendedName>
        <fullName evidence="3">Chemotaxis protein CheA</fullName>
        <ecNumber evidence="2">2.7.13.3</ecNumber>
    </recommendedName>
</protein>
<dbReference type="PROSITE" id="PS50894">
    <property type="entry name" value="HPT"/>
    <property type="match status" value="1"/>
</dbReference>
<keyword evidence="5 14" id="KW-0808">Transferase</keyword>
<dbReference type="OrthoDB" id="9803176at2"/>
<reference evidence="14" key="1">
    <citation type="submission" date="2013-07" db="EMBL/GenBank/DDBJ databases">
        <authorList>
            <person name="McIlroy S."/>
        </authorList>
    </citation>
    <scope>NUCLEOTIDE SEQUENCE [LARGE SCALE GENOMIC DNA]</scope>
    <source>
        <strain evidence="14">Run_A_D11</strain>
    </source>
</reference>
<dbReference type="SUPFAM" id="SSF55874">
    <property type="entry name" value="ATPase domain of HSP90 chaperone/DNA topoisomerase II/histidine kinase"/>
    <property type="match status" value="1"/>
</dbReference>
<sequence length="813" mass="87894">MDDILKEFLTESLEGLDQLDTKFVLLEQNPEDRDTLASIFRTVHTIKGTCGFLGFGHLEKLTHAGENLLSLLRDGKLQFSREIASALLNMLDAVRTMLGEVERTGGDGEESYADLIETLNRLKTGGASASAGSAASPVTIPAPEIPASPINEAPAGAHCEFLLAPAADVLLDAVEKTPPDAEATFSPASQPALDNLIFFGVPEPAPSVPEPAATAPMPTASAPQPPAEPISPPPERASPAPVAPSNGAPTIAESSIRVDVPLLDKLMNLVGELVLARNQILEYSTLQENVPLLAASQRLNLITSELQEGIMRTRMQPINNIWAKFPRVVRDLSVSCGKQVRVEMEGKETELDKSLIEAMKDPLTHLIRNAIDHGVELPAIRRADGKPEEGRLSMRAYHEGGQVHIEIGDDGAGINPGKLRNKALEKGLITAERALTMTDQDIRRLIFLPGFSTAEKITNISGRGVGMDVVKTNIEKIGGVIDLESELGHGTTFKIRIPLTLAIVPALIITSGKERFAIPQVNLLELIRINEEQRSTAIEYVHSNPVYRLRGKLLPIVHLNRELRLAPARATGVINIVVLQAGQHQFGLVVDQINDTQEIVVKPLDKVLQDIPVFAGATIMGDGRVALILDVLGIAQQAHILSESHDQGISAQLREARARAAERQTLLLVRSPGNSRLAIPLAPVSRLEEIPVDQVESAGDVDVVQYRGQILPLIHLRDILSERRSFNRLAEAGGAAADTNLLQAIVFGDGVRQVGLIVDEILDIIQDVFEVKGRATRNGVSGTLVIQGRVTELFDVDSFLRRVAPLLALVEEV</sequence>
<evidence type="ECO:0000256" key="1">
    <source>
        <dbReference type="ARBA" id="ARBA00000085"/>
    </source>
</evidence>
<keyword evidence="15" id="KW-1185">Reference proteome</keyword>
<dbReference type="InterPro" id="IPR002545">
    <property type="entry name" value="CheW-lke_dom"/>
</dbReference>
<dbReference type="CDD" id="cd00088">
    <property type="entry name" value="HPT"/>
    <property type="match status" value="1"/>
</dbReference>
<evidence type="ECO:0000259" key="12">
    <source>
        <dbReference type="PROSITE" id="PS50851"/>
    </source>
</evidence>
<dbReference type="CDD" id="cd00731">
    <property type="entry name" value="CheA_reg"/>
    <property type="match status" value="1"/>
</dbReference>
<dbReference type="PROSITE" id="PS50851">
    <property type="entry name" value="CHEW"/>
    <property type="match status" value="2"/>
</dbReference>
<dbReference type="SUPFAM" id="SSF47226">
    <property type="entry name" value="Histidine-containing phosphotransfer domain, HPT domain"/>
    <property type="match status" value="1"/>
</dbReference>
<dbReference type="GO" id="GO:0000155">
    <property type="term" value="F:phosphorelay sensor kinase activity"/>
    <property type="evidence" value="ECO:0007669"/>
    <property type="project" value="InterPro"/>
</dbReference>
<dbReference type="GO" id="GO:0006935">
    <property type="term" value="P:chemotaxis"/>
    <property type="evidence" value="ECO:0007669"/>
    <property type="project" value="InterPro"/>
</dbReference>
<keyword evidence="6 14" id="KW-0418">Kinase</keyword>
<dbReference type="AlphaFoldDB" id="W6MD89"/>
<dbReference type="Pfam" id="PF02895">
    <property type="entry name" value="H-kinase_dim"/>
    <property type="match status" value="1"/>
</dbReference>
<name>W6MD89_9GAMM</name>
<dbReference type="InterPro" id="IPR037006">
    <property type="entry name" value="CheA-like_homodim_sf"/>
</dbReference>
<dbReference type="EC" id="2.7.13.3" evidence="2"/>
<evidence type="ECO:0000256" key="8">
    <source>
        <dbReference type="ARBA" id="ARBA00035100"/>
    </source>
</evidence>
<dbReference type="InterPro" id="IPR004105">
    <property type="entry name" value="CheA-like_dim"/>
</dbReference>
<dbReference type="PROSITE" id="PS50109">
    <property type="entry name" value="HIS_KIN"/>
    <property type="match status" value="1"/>
</dbReference>
<dbReference type="InterPro" id="IPR036061">
    <property type="entry name" value="CheW-like_dom_sf"/>
</dbReference>